<sequence>MKRDVPMHEHAEAEKRRVAAAVASPAAKAVGAAWIAIGFQAIRRLAARSDNDMIAHASDANATGITQIRINGMKRPPSGCGAAASARYGWCR</sequence>
<keyword evidence="2" id="KW-1185">Reference proteome</keyword>
<organism evidence="1 2">
    <name type="scientific">Burkholderia anthinoferrum</name>
    <dbReference type="NCBI Taxonomy" id="3090833"/>
    <lineage>
        <taxon>Bacteria</taxon>
        <taxon>Pseudomonadati</taxon>
        <taxon>Pseudomonadota</taxon>
        <taxon>Betaproteobacteria</taxon>
        <taxon>Burkholderiales</taxon>
        <taxon>Burkholderiaceae</taxon>
        <taxon>Burkholderia</taxon>
    </lineage>
</organism>
<proteinExistence type="predicted"/>
<gene>
    <name evidence="1" type="ORF">SB593_20435</name>
</gene>
<protein>
    <submittedName>
        <fullName evidence="1">Uncharacterized protein</fullName>
    </submittedName>
</protein>
<accession>A0ABU5WQV3</accession>
<evidence type="ECO:0000313" key="1">
    <source>
        <dbReference type="EMBL" id="MEB2581318.1"/>
    </source>
</evidence>
<comment type="caution">
    <text evidence="1">The sequence shown here is derived from an EMBL/GenBank/DDBJ whole genome shotgun (WGS) entry which is preliminary data.</text>
</comment>
<dbReference type="Proteomes" id="UP001304467">
    <property type="component" value="Unassembled WGS sequence"/>
</dbReference>
<name>A0ABU5WQV3_9BURK</name>
<evidence type="ECO:0000313" key="2">
    <source>
        <dbReference type="Proteomes" id="UP001304467"/>
    </source>
</evidence>
<reference evidence="1 2" key="1">
    <citation type="journal article" date="2023" name="Front. Microbiol.">
        <title>Genomic analyses of Burkholderia respiratory isolates indicates two evolutionarily distinct B. anthina clades.</title>
        <authorList>
            <person name="Pham A."/>
            <person name="Volmer J.G."/>
            <person name="Chambers D.C."/>
            <person name="Smith D.J."/>
            <person name="Reid D.W."/>
            <person name="Burr L."/>
            <person name="Wells T.J."/>
        </authorList>
    </citation>
    <scope>NUCLEOTIDE SEQUENCE [LARGE SCALE GENOMIC DNA]</scope>
    <source>
        <strain evidence="1 2">BCCIQ07A</strain>
    </source>
</reference>
<dbReference type="EMBL" id="JAWRLE010000034">
    <property type="protein sequence ID" value="MEB2581318.1"/>
    <property type="molecule type" value="Genomic_DNA"/>
</dbReference>